<proteinExistence type="predicted"/>
<sequence length="127" mass="14565">MRFSPLNIYLPPRSFTMLNIKTKHFFKVSLHTHPPLSTHPTDPTQVIHAITTRSNTGRHSIKWTQLTSTLRSNFNCDIKHVAHNKYKVIPPPPGHPNWPFPQTTLHIYKPQNDLQPSRAIPPPTSLP</sequence>
<protein>
    <submittedName>
        <fullName evidence="1">Uncharacterized protein</fullName>
    </submittedName>
</protein>
<organism evidence="1 2">
    <name type="scientific">Lentinus tigrinus ALCF2SS1-6</name>
    <dbReference type="NCBI Taxonomy" id="1328759"/>
    <lineage>
        <taxon>Eukaryota</taxon>
        <taxon>Fungi</taxon>
        <taxon>Dikarya</taxon>
        <taxon>Basidiomycota</taxon>
        <taxon>Agaricomycotina</taxon>
        <taxon>Agaricomycetes</taxon>
        <taxon>Polyporales</taxon>
        <taxon>Polyporaceae</taxon>
        <taxon>Lentinus</taxon>
    </lineage>
</organism>
<dbReference type="AlphaFoldDB" id="A0A5C2RMC0"/>
<accession>A0A5C2RMC0</accession>
<evidence type="ECO:0000313" key="2">
    <source>
        <dbReference type="Proteomes" id="UP000313359"/>
    </source>
</evidence>
<evidence type="ECO:0000313" key="1">
    <source>
        <dbReference type="EMBL" id="RPD52331.1"/>
    </source>
</evidence>
<dbReference type="Proteomes" id="UP000313359">
    <property type="component" value="Unassembled WGS sequence"/>
</dbReference>
<name>A0A5C2RMC0_9APHY</name>
<dbReference type="EMBL" id="ML122372">
    <property type="protein sequence ID" value="RPD52331.1"/>
    <property type="molecule type" value="Genomic_DNA"/>
</dbReference>
<reference evidence="1" key="1">
    <citation type="journal article" date="2018" name="Genome Biol. Evol.">
        <title>Genomics and development of Lentinus tigrinus, a white-rot wood-decaying mushroom with dimorphic fruiting bodies.</title>
        <authorList>
            <person name="Wu B."/>
            <person name="Xu Z."/>
            <person name="Knudson A."/>
            <person name="Carlson A."/>
            <person name="Chen N."/>
            <person name="Kovaka S."/>
            <person name="LaButti K."/>
            <person name="Lipzen A."/>
            <person name="Pennachio C."/>
            <person name="Riley R."/>
            <person name="Schakwitz W."/>
            <person name="Umezawa K."/>
            <person name="Ohm R.A."/>
            <person name="Grigoriev I.V."/>
            <person name="Nagy L.G."/>
            <person name="Gibbons J."/>
            <person name="Hibbett D."/>
        </authorList>
    </citation>
    <scope>NUCLEOTIDE SEQUENCE [LARGE SCALE GENOMIC DNA]</scope>
    <source>
        <strain evidence="1">ALCF2SS1-6</strain>
    </source>
</reference>
<gene>
    <name evidence="1" type="ORF">L227DRAFT_617913</name>
</gene>
<keyword evidence="2" id="KW-1185">Reference proteome</keyword>